<dbReference type="SFLD" id="SFLDS00003">
    <property type="entry name" value="Haloacid_Dehalogenase"/>
    <property type="match status" value="1"/>
</dbReference>
<evidence type="ECO:0000313" key="6">
    <source>
        <dbReference type="Proteomes" id="UP000027981"/>
    </source>
</evidence>
<gene>
    <name evidence="5" type="ORF">PAP_08200</name>
</gene>
<dbReference type="Gene3D" id="1.10.150.240">
    <property type="entry name" value="Putative phosphatase, domain 2"/>
    <property type="match status" value="1"/>
</dbReference>
<sequence length="238" mass="27083">MKNIGIVWDFDGVLVFTPHEEAWRRAAKHYGVDDFDHEFYVQYVSGKPRYEGADNILMLKGVYDKFNAKTDEEKQKLLHEFAEFKNKIVNDMFENKEYEINENAIAFLIQAKEAGIKHALASASKNAAKLAKKIEVEYKGQKISLNELFDINVSGLAPNKKLVFEMALEKLKIKFPELRAFLVVEDAPTGVKAGKELGMITLGYVREAKLDADLTFRDFSELSLEKIVSLIESKGVRL</sequence>
<dbReference type="OrthoDB" id="31229at2157"/>
<dbReference type="RefSeq" id="WP_048165523.1">
    <property type="nucleotide sequence ID" value="NZ_CP006019.1"/>
</dbReference>
<evidence type="ECO:0000256" key="1">
    <source>
        <dbReference type="ARBA" id="ARBA00001946"/>
    </source>
</evidence>
<dbReference type="GO" id="GO:0003824">
    <property type="term" value="F:catalytic activity"/>
    <property type="evidence" value="ECO:0007669"/>
    <property type="project" value="UniProtKB-ARBA"/>
</dbReference>
<evidence type="ECO:0008006" key="7">
    <source>
        <dbReference type="Google" id="ProtNLM"/>
    </source>
</evidence>
<protein>
    <recommendedName>
        <fullName evidence="7">Beta-phosphoglucomutase</fullName>
    </recommendedName>
</protein>
<proteinExistence type="predicted"/>
<dbReference type="PANTHER" id="PTHR46193:SF18">
    <property type="entry name" value="HEXITOL PHOSPHATASE B"/>
    <property type="match status" value="1"/>
</dbReference>
<dbReference type="InterPro" id="IPR023214">
    <property type="entry name" value="HAD_sf"/>
</dbReference>
<keyword evidence="2" id="KW-0479">Metal-binding</keyword>
<dbReference type="InterPro" id="IPR051600">
    <property type="entry name" value="Beta-PGM-like"/>
</dbReference>
<evidence type="ECO:0000313" key="5">
    <source>
        <dbReference type="EMBL" id="AIF70028.1"/>
    </source>
</evidence>
<organism evidence="5 6">
    <name type="scientific">Palaeococcus pacificus DY20341</name>
    <dbReference type="NCBI Taxonomy" id="1343739"/>
    <lineage>
        <taxon>Archaea</taxon>
        <taxon>Methanobacteriati</taxon>
        <taxon>Methanobacteriota</taxon>
        <taxon>Thermococci</taxon>
        <taxon>Thermococcales</taxon>
        <taxon>Thermococcaceae</taxon>
        <taxon>Palaeococcus</taxon>
    </lineage>
</organism>
<dbReference type="Pfam" id="PF00702">
    <property type="entry name" value="Hydrolase"/>
    <property type="match status" value="1"/>
</dbReference>
<dbReference type="STRING" id="1343739.PAP_08200"/>
<dbReference type="InterPro" id="IPR036412">
    <property type="entry name" value="HAD-like_sf"/>
</dbReference>
<reference evidence="6" key="1">
    <citation type="submission" date="2013-06" db="EMBL/GenBank/DDBJ databases">
        <title>Complete Genome Sequence of Hyperthermophilic Palaeococcus pacificus DY20341T, Isolated from a Deep-Sea Hydrothermal Sediments.</title>
        <authorList>
            <person name="Zeng X."/>
            <person name="Shao Z."/>
        </authorList>
    </citation>
    <scope>NUCLEOTIDE SEQUENCE [LARGE SCALE GENOMIC DNA]</scope>
    <source>
        <strain evidence="6">DY20341</strain>
    </source>
</reference>
<dbReference type="InterPro" id="IPR023198">
    <property type="entry name" value="PGP-like_dom2"/>
</dbReference>
<dbReference type="GeneID" id="24842740"/>
<keyword evidence="6" id="KW-1185">Reference proteome</keyword>
<dbReference type="SUPFAM" id="SSF56784">
    <property type="entry name" value="HAD-like"/>
    <property type="match status" value="1"/>
</dbReference>
<dbReference type="PANTHER" id="PTHR46193">
    <property type="entry name" value="6-PHOSPHOGLUCONATE PHOSPHATASE"/>
    <property type="match status" value="1"/>
</dbReference>
<keyword evidence="3" id="KW-0460">Magnesium</keyword>
<comment type="cofactor">
    <cofactor evidence="1">
        <name>Mg(2+)</name>
        <dbReference type="ChEBI" id="CHEBI:18420"/>
    </cofactor>
</comment>
<evidence type="ECO:0000256" key="4">
    <source>
        <dbReference type="ARBA" id="ARBA00023277"/>
    </source>
</evidence>
<dbReference type="Gene3D" id="3.40.50.1000">
    <property type="entry name" value="HAD superfamily/HAD-like"/>
    <property type="match status" value="1"/>
</dbReference>
<name>A0A075LZL5_9EURY</name>
<dbReference type="GO" id="GO:0046872">
    <property type="term" value="F:metal ion binding"/>
    <property type="evidence" value="ECO:0007669"/>
    <property type="project" value="UniProtKB-KW"/>
</dbReference>
<dbReference type="SFLD" id="SFLDG01129">
    <property type="entry name" value="C1.5:_HAD__Beta-PGM__Phosphata"/>
    <property type="match status" value="1"/>
</dbReference>
<dbReference type="HOGENOM" id="CLU_045011_13_3_2"/>
<keyword evidence="4" id="KW-0119">Carbohydrate metabolism</keyword>
<reference evidence="5 6" key="2">
    <citation type="journal article" date="2015" name="Genome Announc.">
        <title>Complete Genome Sequence of Hyperthermophilic Piezophilic Archaeon Palaeococcus pacificus DY20341T, Isolated from Deep-Sea Hydrothermal Sediments.</title>
        <authorList>
            <person name="Zeng X."/>
            <person name="Jebbar M."/>
            <person name="Shao Z."/>
        </authorList>
    </citation>
    <scope>NUCLEOTIDE SEQUENCE [LARGE SCALE GENOMIC DNA]</scope>
    <source>
        <strain evidence="5 6">DY20341</strain>
    </source>
</reference>
<dbReference type="Proteomes" id="UP000027981">
    <property type="component" value="Chromosome"/>
</dbReference>
<dbReference type="KEGG" id="ppac:PAP_08200"/>
<accession>A0A075LZL5</accession>
<dbReference type="AlphaFoldDB" id="A0A075LZL5"/>
<evidence type="ECO:0000256" key="3">
    <source>
        <dbReference type="ARBA" id="ARBA00022842"/>
    </source>
</evidence>
<dbReference type="EMBL" id="CP006019">
    <property type="protein sequence ID" value="AIF70028.1"/>
    <property type="molecule type" value="Genomic_DNA"/>
</dbReference>
<dbReference type="eggNOG" id="arCOG07159">
    <property type="taxonomic scope" value="Archaea"/>
</dbReference>
<evidence type="ECO:0000256" key="2">
    <source>
        <dbReference type="ARBA" id="ARBA00022723"/>
    </source>
</evidence>